<evidence type="ECO:0000256" key="4">
    <source>
        <dbReference type="ARBA" id="ARBA00022825"/>
    </source>
</evidence>
<dbReference type="Pfam" id="PF00574">
    <property type="entry name" value="CLP_protease"/>
    <property type="match status" value="1"/>
</dbReference>
<gene>
    <name evidence="9" type="primary">CLPP2_2</name>
    <name evidence="9" type="ORF">Tsubulata_007250</name>
</gene>
<evidence type="ECO:0000256" key="6">
    <source>
        <dbReference type="PROSITE-ProRule" id="PRU10086"/>
    </source>
</evidence>
<feature type="active site" evidence="5">
    <location>
        <position position="173"/>
    </location>
</feature>
<dbReference type="Gene3D" id="3.90.226.10">
    <property type="entry name" value="2-enoyl-CoA Hydratase, Chain A, domain 1"/>
    <property type="match status" value="1"/>
</dbReference>
<comment type="similarity">
    <text evidence="1 8">Belongs to the peptidase S14 family.</text>
</comment>
<dbReference type="PRINTS" id="PR00127">
    <property type="entry name" value="CLPPROTEASEP"/>
</dbReference>
<dbReference type="InterPro" id="IPR033135">
    <property type="entry name" value="ClpP_His_AS"/>
</dbReference>
<dbReference type="GO" id="GO:0009534">
    <property type="term" value="C:chloroplast thylakoid"/>
    <property type="evidence" value="ECO:0007669"/>
    <property type="project" value="UniProtKB-ARBA"/>
</dbReference>
<dbReference type="SUPFAM" id="SSF52096">
    <property type="entry name" value="ClpP/crotonase"/>
    <property type="match status" value="1"/>
</dbReference>
<protein>
    <recommendedName>
        <fullName evidence="8">ATP-dependent Clp protease proteolytic subunit</fullName>
        <ecNumber evidence="7">3.4.21.92</ecNumber>
    </recommendedName>
</protein>
<dbReference type="EC" id="3.4.21.92" evidence="7"/>
<accession>A0A9Q0GIX7</accession>
<dbReference type="InterPro" id="IPR001907">
    <property type="entry name" value="ClpP"/>
</dbReference>
<dbReference type="InterPro" id="IPR029045">
    <property type="entry name" value="ClpP/crotonase-like_dom_sf"/>
</dbReference>
<dbReference type="NCBIfam" id="NF001368">
    <property type="entry name" value="PRK00277.1"/>
    <property type="match status" value="1"/>
</dbReference>
<evidence type="ECO:0000256" key="5">
    <source>
        <dbReference type="PROSITE-ProRule" id="PRU10085"/>
    </source>
</evidence>
<proteinExistence type="inferred from homology"/>
<evidence type="ECO:0000256" key="2">
    <source>
        <dbReference type="ARBA" id="ARBA00022670"/>
    </source>
</evidence>
<dbReference type="GO" id="GO:0009840">
    <property type="term" value="C:chloroplastic endopeptidase Clp complex"/>
    <property type="evidence" value="ECO:0007669"/>
    <property type="project" value="UniProtKB-ARBA"/>
</dbReference>
<dbReference type="PANTHER" id="PTHR10381">
    <property type="entry name" value="ATP-DEPENDENT CLP PROTEASE PROTEOLYTIC SUBUNIT"/>
    <property type="match status" value="1"/>
</dbReference>
<dbReference type="PROSITE" id="PS00382">
    <property type="entry name" value="CLP_PROTEASE_HIS"/>
    <property type="match status" value="1"/>
</dbReference>
<keyword evidence="4 7" id="KW-0720">Serine protease</keyword>
<dbReference type="AlphaFoldDB" id="A0A9Q0GIX7"/>
<dbReference type="PANTHER" id="PTHR10381:SF11">
    <property type="entry name" value="ATP-DEPENDENT CLP PROTEASE PROTEOLYTIC SUBUNIT, MITOCHONDRIAL"/>
    <property type="match status" value="1"/>
</dbReference>
<dbReference type="HAMAP" id="MF_00444">
    <property type="entry name" value="ClpP"/>
    <property type="match status" value="1"/>
</dbReference>
<organism evidence="9 10">
    <name type="scientific">Turnera subulata</name>
    <dbReference type="NCBI Taxonomy" id="218843"/>
    <lineage>
        <taxon>Eukaryota</taxon>
        <taxon>Viridiplantae</taxon>
        <taxon>Streptophyta</taxon>
        <taxon>Embryophyta</taxon>
        <taxon>Tracheophyta</taxon>
        <taxon>Spermatophyta</taxon>
        <taxon>Magnoliopsida</taxon>
        <taxon>eudicotyledons</taxon>
        <taxon>Gunneridae</taxon>
        <taxon>Pentapetalae</taxon>
        <taxon>rosids</taxon>
        <taxon>fabids</taxon>
        <taxon>Malpighiales</taxon>
        <taxon>Passifloraceae</taxon>
        <taxon>Turnera</taxon>
    </lineage>
</organism>
<dbReference type="GO" id="GO:0051117">
    <property type="term" value="F:ATPase binding"/>
    <property type="evidence" value="ECO:0007669"/>
    <property type="project" value="TreeGrafter"/>
</dbReference>
<evidence type="ECO:0000256" key="1">
    <source>
        <dbReference type="ARBA" id="ARBA00007039"/>
    </source>
</evidence>
<reference evidence="9" key="1">
    <citation type="submission" date="2022-02" db="EMBL/GenBank/DDBJ databases">
        <authorList>
            <person name="Henning P.M."/>
            <person name="McCubbin A.G."/>
            <person name="Shore J.S."/>
        </authorList>
    </citation>
    <scope>NUCLEOTIDE SEQUENCE</scope>
    <source>
        <strain evidence="9">F60SS</strain>
        <tissue evidence="9">Leaves</tissue>
    </source>
</reference>
<evidence type="ECO:0000313" key="9">
    <source>
        <dbReference type="EMBL" id="KAJ4849414.1"/>
    </source>
</evidence>
<feature type="active site" evidence="6">
    <location>
        <position position="198"/>
    </location>
</feature>
<evidence type="ECO:0000256" key="7">
    <source>
        <dbReference type="RuleBase" id="RU000549"/>
    </source>
</evidence>
<keyword evidence="10" id="KW-1185">Reference proteome</keyword>
<dbReference type="GO" id="GO:0004252">
    <property type="term" value="F:serine-type endopeptidase activity"/>
    <property type="evidence" value="ECO:0007669"/>
    <property type="project" value="UniProtKB-EC"/>
</dbReference>
<dbReference type="OrthoDB" id="2017408at2759"/>
<comment type="caution">
    <text evidence="9">The sequence shown here is derived from an EMBL/GenBank/DDBJ whole genome shotgun (WGS) entry which is preliminary data.</text>
</comment>
<evidence type="ECO:0000256" key="8">
    <source>
        <dbReference type="RuleBase" id="RU003567"/>
    </source>
</evidence>
<dbReference type="NCBIfam" id="NF009205">
    <property type="entry name" value="PRK12553.1"/>
    <property type="match status" value="1"/>
</dbReference>
<dbReference type="GO" id="GO:0006515">
    <property type="term" value="P:protein quality control for misfolded or incompletely synthesized proteins"/>
    <property type="evidence" value="ECO:0007669"/>
    <property type="project" value="TreeGrafter"/>
</dbReference>
<evidence type="ECO:0000313" key="10">
    <source>
        <dbReference type="Proteomes" id="UP001141552"/>
    </source>
</evidence>
<evidence type="ECO:0000256" key="3">
    <source>
        <dbReference type="ARBA" id="ARBA00022801"/>
    </source>
</evidence>
<dbReference type="GO" id="GO:0004176">
    <property type="term" value="F:ATP-dependent peptidase activity"/>
    <property type="evidence" value="ECO:0007669"/>
    <property type="project" value="InterPro"/>
</dbReference>
<dbReference type="InterPro" id="IPR023562">
    <property type="entry name" value="ClpP/TepA"/>
</dbReference>
<sequence>MSLSTKTLLHPTISISAQTHQHTQPSSSLSLPLTATAGGHFPAGGGRLFATTPGARTRPSLWSSTNTTPASTTRIYSLVPMVIDASSTGERAYDIFSRLLKERIVYINGPIDEYMAQIKVAELLHLEAENPNRPIYMYINSPGGEVVAGLAIYDTMQFIRAPVRTICLGQAASMGSLLLTAGAPGQRSALPNSTIMIHQPSGGYRGQAADMMIHTKEIMRVYDKLNQLYVKHTGQPLEVVQKNMDRDFFMTAEEAKEFGLIDEVIDRRKTPLAPEAAGKES</sequence>
<dbReference type="Proteomes" id="UP001141552">
    <property type="component" value="Unassembled WGS sequence"/>
</dbReference>
<dbReference type="PROSITE" id="PS00381">
    <property type="entry name" value="CLP_PROTEASE_SER"/>
    <property type="match status" value="1"/>
</dbReference>
<dbReference type="CDD" id="cd07017">
    <property type="entry name" value="S14_ClpP_2"/>
    <property type="match status" value="1"/>
</dbReference>
<dbReference type="InterPro" id="IPR018215">
    <property type="entry name" value="ClpP_Ser_AS"/>
</dbReference>
<name>A0A9Q0GIX7_9ROSI</name>
<reference evidence="9" key="2">
    <citation type="journal article" date="2023" name="Plants (Basel)">
        <title>Annotation of the Turnera subulata (Passifloraceae) Draft Genome Reveals the S-Locus Evolved after the Divergence of Turneroideae from Passifloroideae in a Stepwise Manner.</title>
        <authorList>
            <person name="Henning P.M."/>
            <person name="Roalson E.H."/>
            <person name="Mir W."/>
            <person name="McCubbin A.G."/>
            <person name="Shore J.S."/>
        </authorList>
    </citation>
    <scope>NUCLEOTIDE SEQUENCE</scope>
    <source>
        <strain evidence="9">F60SS</strain>
    </source>
</reference>
<dbReference type="FunFam" id="3.90.226.10:FF:000001">
    <property type="entry name" value="ATP-dependent Clp protease proteolytic subunit"/>
    <property type="match status" value="1"/>
</dbReference>
<dbReference type="EMBL" id="JAKUCV010000610">
    <property type="protein sequence ID" value="KAJ4849414.1"/>
    <property type="molecule type" value="Genomic_DNA"/>
</dbReference>
<keyword evidence="3 7" id="KW-0378">Hydrolase</keyword>
<keyword evidence="2 7" id="KW-0645">Protease</keyword>